<evidence type="ECO:0000313" key="4">
    <source>
        <dbReference type="Proteomes" id="UP000008068"/>
    </source>
</evidence>
<dbReference type="Pfam" id="PF25375">
    <property type="entry name" value="Lin-15B"/>
    <property type="match status" value="1"/>
</dbReference>
<evidence type="ECO:0000256" key="1">
    <source>
        <dbReference type="SAM" id="MobiDB-lite"/>
    </source>
</evidence>
<evidence type="ECO:0000259" key="2">
    <source>
        <dbReference type="Pfam" id="PF25375"/>
    </source>
</evidence>
<feature type="region of interest" description="Disordered" evidence="1">
    <location>
        <begin position="323"/>
        <end position="394"/>
    </location>
</feature>
<dbReference type="eggNOG" id="ENOG502TK40">
    <property type="taxonomic scope" value="Eukaryota"/>
</dbReference>
<dbReference type="AlphaFoldDB" id="G0NT94"/>
<dbReference type="STRING" id="135651.G0NT94"/>
<feature type="compositionally biased region" description="Acidic residues" evidence="1">
    <location>
        <begin position="351"/>
        <end position="361"/>
    </location>
</feature>
<dbReference type="HOGENOM" id="CLU_667692_0_0_1"/>
<feature type="compositionally biased region" description="Basic and acidic residues" evidence="1">
    <location>
        <begin position="213"/>
        <end position="248"/>
    </location>
</feature>
<dbReference type="InterPro" id="IPR057432">
    <property type="entry name" value="Lin-15A/B-like_dom"/>
</dbReference>
<dbReference type="InParanoid" id="G0NT94"/>
<organism evidence="4">
    <name type="scientific">Caenorhabditis brenneri</name>
    <name type="common">Nematode worm</name>
    <dbReference type="NCBI Taxonomy" id="135651"/>
    <lineage>
        <taxon>Eukaryota</taxon>
        <taxon>Metazoa</taxon>
        <taxon>Ecdysozoa</taxon>
        <taxon>Nematoda</taxon>
        <taxon>Chromadorea</taxon>
        <taxon>Rhabditida</taxon>
        <taxon>Rhabditina</taxon>
        <taxon>Rhabditomorpha</taxon>
        <taxon>Rhabditoidea</taxon>
        <taxon>Rhabditidae</taxon>
        <taxon>Peloderinae</taxon>
        <taxon>Caenorhabditis</taxon>
    </lineage>
</organism>
<accession>G0NT94</accession>
<feature type="compositionally biased region" description="Basic and acidic residues" evidence="1">
    <location>
        <begin position="362"/>
        <end position="385"/>
    </location>
</feature>
<dbReference type="EMBL" id="GL379942">
    <property type="protein sequence ID" value="EGT37093.1"/>
    <property type="molecule type" value="Genomic_DNA"/>
</dbReference>
<feature type="compositionally biased region" description="Basic and acidic residues" evidence="1">
    <location>
        <begin position="173"/>
        <end position="206"/>
    </location>
</feature>
<evidence type="ECO:0000313" key="3">
    <source>
        <dbReference type="EMBL" id="EGT37093.1"/>
    </source>
</evidence>
<dbReference type="OrthoDB" id="10653821at2759"/>
<keyword evidence="4" id="KW-1185">Reference proteome</keyword>
<feature type="region of interest" description="Disordered" evidence="1">
    <location>
        <begin position="173"/>
        <end position="254"/>
    </location>
</feature>
<reference evidence="4" key="1">
    <citation type="submission" date="2011-07" db="EMBL/GenBank/DDBJ databases">
        <authorList>
            <consortium name="Caenorhabditis brenneri Sequencing and Analysis Consortium"/>
            <person name="Wilson R.K."/>
        </authorList>
    </citation>
    <scope>NUCLEOTIDE SEQUENCE [LARGE SCALE GENOMIC DNA]</scope>
    <source>
        <strain evidence="4">PB2801</strain>
    </source>
</reference>
<dbReference type="Proteomes" id="UP000008068">
    <property type="component" value="Unassembled WGS sequence"/>
</dbReference>
<feature type="domain" description="Lin-15A/B-like" evidence="2">
    <location>
        <begin position="69"/>
        <end position="172"/>
    </location>
</feature>
<proteinExistence type="predicted"/>
<protein>
    <recommendedName>
        <fullName evidence="2">Lin-15A/B-like domain-containing protein</fullName>
    </recommendedName>
</protein>
<sequence length="412" mass="47823">MLTPENDDEQHDRTVQFVTDFIQKSGQDLSILKLESFANLLKSINPAARIPSWMEIKSEVDKRFNRTRNCCIFCRVDIPENESVKLKVDHAAIVLVTRVMVAGRSKFEAARILQSNNLKVCSSHFEDIFDQMFSGLNIEGTKNFSEAALGLMERWCDMFIRIKKNQFGEKKLKGKEDAKLKQKQKEKEEERERTRNDDEDKMRIEHDEEERSEAEVKEIKKENDNEQDKKKSENGTKKDQIVDEKKTDQDDEETPEFEVFELLSILNDFKTLYFRPSDSDSSVRTVKETLPIKKLLKMSPEQLVKSGCLSILVKINEKYNQIDKDCNNEEKIEEEPSTSSGRPKRARIENGEDESLTEEEKESSNEDSQKSWDGDRVDEWMRSPSEDSTGVKNEIEQLEELANAENKRNQSA</sequence>
<gene>
    <name evidence="3" type="ORF">CAEBREN_19627</name>
</gene>
<name>G0NT94_CAEBE</name>